<dbReference type="Gene3D" id="2.60.120.10">
    <property type="entry name" value="Jelly Rolls"/>
    <property type="match status" value="1"/>
</dbReference>
<comment type="similarity">
    <text evidence="2">Belongs to the archaeal-type GPI family.</text>
</comment>
<dbReference type="EMBL" id="PFLW01000042">
    <property type="protein sequence ID" value="PIY89194.1"/>
    <property type="molecule type" value="Genomic_DNA"/>
</dbReference>
<dbReference type="SUPFAM" id="SSF51182">
    <property type="entry name" value="RmlC-like cupins"/>
    <property type="match status" value="1"/>
</dbReference>
<evidence type="ECO:0000256" key="6">
    <source>
        <dbReference type="ARBA" id="ARBA00029321"/>
    </source>
</evidence>
<proteinExistence type="inferred from homology"/>
<comment type="catalytic activity">
    <reaction evidence="6">
        <text>alpha-D-glucose 6-phosphate = beta-D-fructose 6-phosphate</text>
        <dbReference type="Rhea" id="RHEA:11816"/>
        <dbReference type="ChEBI" id="CHEBI:57634"/>
        <dbReference type="ChEBI" id="CHEBI:58225"/>
        <dbReference type="EC" id="5.3.1.9"/>
    </reaction>
</comment>
<dbReference type="GO" id="GO:0004347">
    <property type="term" value="F:glucose-6-phosphate isomerase activity"/>
    <property type="evidence" value="ECO:0007669"/>
    <property type="project" value="UniProtKB-EC"/>
</dbReference>
<dbReference type="InterPro" id="IPR011051">
    <property type="entry name" value="RmlC_Cupin_sf"/>
</dbReference>
<dbReference type="InterPro" id="IPR014710">
    <property type="entry name" value="RmlC-like_jellyroll"/>
</dbReference>
<dbReference type="GO" id="GO:0006096">
    <property type="term" value="P:glycolytic process"/>
    <property type="evidence" value="ECO:0007669"/>
    <property type="project" value="UniProtKB-UniPathway"/>
</dbReference>
<evidence type="ECO:0000256" key="5">
    <source>
        <dbReference type="ARBA" id="ARBA00023152"/>
    </source>
</evidence>
<dbReference type="GO" id="GO:0006094">
    <property type="term" value="P:gluconeogenesis"/>
    <property type="evidence" value="ECO:0007669"/>
    <property type="project" value="UniProtKB-KW"/>
</dbReference>
<accession>A0A2M7R6G1</accession>
<keyword evidence="8" id="KW-0413">Isomerase</keyword>
<evidence type="ECO:0000259" key="7">
    <source>
        <dbReference type="Pfam" id="PF06560"/>
    </source>
</evidence>
<dbReference type="InterPro" id="IPR010551">
    <property type="entry name" value="G6P_isomerase_prok"/>
</dbReference>
<comment type="caution">
    <text evidence="8">The sequence shown here is derived from an EMBL/GenBank/DDBJ whole genome shotgun (WGS) entry which is preliminary data.</text>
</comment>
<sequence>MEIKSENRKKKIENRRADIRYLNDMKMVLYDKSWAKNASNLELYYMYRGVKPPHLLIGGGGKKEGTLRYDITIIPPRMLGREFVKTKGHEHSNNYEEVYQVLKGEALYLLQKYQKNKIQDVYTIKAKRDNAVIIPPGYGHITINPSKKELIEANWLNEKCKNIYDLFVKKAGACYYYTKNGWIKNKNYKKVPKLRFKKPLKSMPKDLSFLK</sequence>
<comment type="pathway">
    <text evidence="1">Carbohydrate degradation; glycolysis; D-glyceraldehyde 3-phosphate and glycerone phosphate from D-glucose: step 2/4.</text>
</comment>
<dbReference type="EC" id="5.3.1.9" evidence="3"/>
<evidence type="ECO:0000313" key="9">
    <source>
        <dbReference type="Proteomes" id="UP000230767"/>
    </source>
</evidence>
<dbReference type="UniPathway" id="UPA00109">
    <property type="reaction ID" value="UER00181"/>
</dbReference>
<organism evidence="8 9">
    <name type="scientific">Candidatus Nealsonbacteria bacterium CG_4_10_14_0_8_um_filter_37_14</name>
    <dbReference type="NCBI Taxonomy" id="1974684"/>
    <lineage>
        <taxon>Bacteria</taxon>
        <taxon>Candidatus Nealsoniibacteriota</taxon>
    </lineage>
</organism>
<evidence type="ECO:0000256" key="1">
    <source>
        <dbReference type="ARBA" id="ARBA00004926"/>
    </source>
</evidence>
<keyword evidence="4" id="KW-0312">Gluconeogenesis</keyword>
<protein>
    <recommendedName>
        <fullName evidence="3">glucose-6-phosphate isomerase</fullName>
        <ecNumber evidence="3">5.3.1.9</ecNumber>
    </recommendedName>
</protein>
<dbReference type="Proteomes" id="UP000230767">
    <property type="component" value="Unassembled WGS sequence"/>
</dbReference>
<dbReference type="CDD" id="cd02218">
    <property type="entry name" value="cupin_PGI"/>
    <property type="match status" value="1"/>
</dbReference>
<feature type="domain" description="Glucose-6-phosphate isomerase prokaryote" evidence="7">
    <location>
        <begin position="24"/>
        <end position="192"/>
    </location>
</feature>
<evidence type="ECO:0000256" key="3">
    <source>
        <dbReference type="ARBA" id="ARBA00011952"/>
    </source>
</evidence>
<keyword evidence="5" id="KW-0324">Glycolysis</keyword>
<dbReference type="GO" id="GO:0005737">
    <property type="term" value="C:cytoplasm"/>
    <property type="evidence" value="ECO:0007669"/>
    <property type="project" value="InterPro"/>
</dbReference>
<name>A0A2M7R6G1_9BACT</name>
<evidence type="ECO:0000313" key="8">
    <source>
        <dbReference type="EMBL" id="PIY89194.1"/>
    </source>
</evidence>
<gene>
    <name evidence="8" type="ORF">COY73_01590</name>
</gene>
<evidence type="ECO:0000256" key="2">
    <source>
        <dbReference type="ARBA" id="ARBA00006542"/>
    </source>
</evidence>
<reference evidence="9" key="1">
    <citation type="submission" date="2017-09" db="EMBL/GenBank/DDBJ databases">
        <title>Depth-based differentiation of microbial function through sediment-hosted aquifers and enrichment of novel symbionts in the deep terrestrial subsurface.</title>
        <authorList>
            <person name="Probst A.J."/>
            <person name="Ladd B."/>
            <person name="Jarett J.K."/>
            <person name="Geller-Mcgrath D.E."/>
            <person name="Sieber C.M.K."/>
            <person name="Emerson J.B."/>
            <person name="Anantharaman K."/>
            <person name="Thomas B.C."/>
            <person name="Malmstrom R."/>
            <person name="Stieglmeier M."/>
            <person name="Klingl A."/>
            <person name="Woyke T."/>
            <person name="Ryan C.M."/>
            <person name="Banfield J.F."/>
        </authorList>
    </citation>
    <scope>NUCLEOTIDE SEQUENCE [LARGE SCALE GENOMIC DNA]</scope>
</reference>
<evidence type="ECO:0000256" key="4">
    <source>
        <dbReference type="ARBA" id="ARBA00022432"/>
    </source>
</evidence>
<dbReference type="AlphaFoldDB" id="A0A2M7R6G1"/>
<dbReference type="Pfam" id="PF06560">
    <property type="entry name" value="GPI"/>
    <property type="match status" value="1"/>
</dbReference>